<dbReference type="Pfam" id="PF00704">
    <property type="entry name" value="Glyco_hydro_18"/>
    <property type="match status" value="1"/>
</dbReference>
<dbReference type="SMART" id="SM00636">
    <property type="entry name" value="Glyco_18"/>
    <property type="match status" value="1"/>
</dbReference>
<feature type="domain" description="GH18" evidence="3">
    <location>
        <begin position="643"/>
        <end position="973"/>
    </location>
</feature>
<dbReference type="SUPFAM" id="SSF51445">
    <property type="entry name" value="(Trans)glycosidases"/>
    <property type="match status" value="1"/>
</dbReference>
<evidence type="ECO:0000313" key="4">
    <source>
        <dbReference type="EMBL" id="CAK5273705.1"/>
    </source>
</evidence>
<feature type="compositionally biased region" description="Low complexity" evidence="1">
    <location>
        <begin position="1761"/>
        <end position="1779"/>
    </location>
</feature>
<keyword evidence="2" id="KW-0732">Signal</keyword>
<feature type="region of interest" description="Disordered" evidence="1">
    <location>
        <begin position="1726"/>
        <end position="1788"/>
    </location>
</feature>
<dbReference type="Pfam" id="PF03659">
    <property type="entry name" value="Glyco_hydro_71"/>
    <property type="match status" value="1"/>
</dbReference>
<dbReference type="Proteomes" id="UP001295794">
    <property type="component" value="Unassembled WGS sequence"/>
</dbReference>
<feature type="chain" id="PRO_5042237300" description="GH18 domain-containing protein" evidence="2">
    <location>
        <begin position="21"/>
        <end position="1788"/>
    </location>
</feature>
<dbReference type="InterPro" id="IPR017853">
    <property type="entry name" value="GH"/>
</dbReference>
<evidence type="ECO:0000259" key="3">
    <source>
        <dbReference type="PROSITE" id="PS51910"/>
    </source>
</evidence>
<keyword evidence="5" id="KW-1185">Reference proteome</keyword>
<name>A0AAD2HEG1_9AGAR</name>
<organism evidence="4 5">
    <name type="scientific">Mycena citricolor</name>
    <dbReference type="NCBI Taxonomy" id="2018698"/>
    <lineage>
        <taxon>Eukaryota</taxon>
        <taxon>Fungi</taxon>
        <taxon>Dikarya</taxon>
        <taxon>Basidiomycota</taxon>
        <taxon>Agaricomycotina</taxon>
        <taxon>Agaricomycetes</taxon>
        <taxon>Agaricomycetidae</taxon>
        <taxon>Agaricales</taxon>
        <taxon>Marasmiineae</taxon>
        <taxon>Mycenaceae</taxon>
        <taxon>Mycena</taxon>
    </lineage>
</organism>
<sequence length="1788" mass="189504">MRFLALAAAMLLAPLKAVDAYAVFAHFMITNTASWGVPDWASDMRAAQAMSIDAFAINMAVGDPANSQIGNALAAGAITGFKIFFSFDYGGNGPWPQQTVLDTLTPWMGNVAYYKLNGKPFVSTFAGAANHADWVHIKAVTGCYFIPDWSSVSAKEAWSYGQADGLFSWAAWPVGPRSMDTFPDASYLLFMGADMGNRPVAKNYMMPVSPWFYTNLPGYNKNWLWNGDTLWFDRWEQVFYTRPDFVEIISWNDYGESHYIGPLHSESFDAFTIGKATYNYADGMPHTGWTIFLPYLIQTYKTGKATIQQELLSVWFRLTPAAACGDGGTTGNVANQLQIEYPPSQIVQDRIYFAALLSAEVAPKVSVGGNVLQAQWDRKPQGGVGIYRGSAAYGSYLGTVEVTVNGMYVGSQSITTVCRNGVSNFNAWVGSATGPTVNVAPSWGIYDNNVNCTAGTSVGDFAGLCSFGCNYGYCPIGSCICVEMGIPPPKPKPSPTLGYPGPGKDASYAGLCANDCTYGYCPSPACDTAQHPLTTPTSSPFNPNVCTKGSAKSDPNLGGLCSFACAFGMCPMHVCNCDSTGTQPVLPAYTASAVGMAAPGVTDGGLCSWSCPYGYCPSGACNHGSAPSAPTGTIPAQDCTSPRKIVGYYIGTAAKRGCLPWAPDASDSSTFTHIIYGFFAVGPDGSVTSTADQTAGFSTARNMKKLEPNIKIMIGIGGFGFGADPSGFLSMAQNSGTQQIFASNVAALAKSISADGVDIEWPMCNGLCVSADQFANLVAFTKASVGNLIVSVHLPNGFFALSGLGPSLGSIASHVDFISLITTYAANNNNDPNDMNTIPQNMKTAMAANSKIPSSLFLFGIPFFSRPTTSSLLQSSCLSANDLGQGTYPYYAFDALVNDYVYDSNAWSVHATSPDVYLQSLYLSDGSFMFGETTYSVATRASQANGLCMGGVSAFSIDQDSIDSDLANGIFALGGYLPTADVVVSSIGVPNSIDGNGYLSSGAYDTFASNLVSQYPFLTAADSYRTLLLGALALQTQISNHLASYLSAPELSTDNFAIYKKWTGKAINFEIASATGGGNQYWSCASGLGVSIRCPGFIDLNETPANPSPHITTLSTVVWTLKDPNGFKTYLSNSLGLNLDNLVSGGSFDVSRDQASCGGGGNPVCHPSCTREEGELYNATVSNSTGSHYNQLAKRAGYDPLNLPACHTTWQGLYLIDPNTFFSNPKDSINGYIASTGKPSDSVNTLSNYALEPMTEPIQLMSLLQMTLTAISVGNQTISNTLSYINQTRLDEQEQAAYEAATRHSIQSLIETIAMVVLAFIPGVGEIVDLVTGGFDLATAISGVADIASLTKNLEGLDALAWIGRLGSDADVAGAVAKVENALDSSSLLGRFRFGQSAERVQGNLLQCAESNLGSFLLNTADFGTSLASLPVARRAFDEQRSLNSTSSGSVWANRSLADTTPRFASNDSYVQELEARHWEQLDRRAGAACVWQVKAASDLKISSTTYRALCKAGNLNMEYPNSFLSPTSTTTVDWNTCVSNAGKADEGKCQCDHLFEPNEFTKTLGALSKAEKADLCKLSIFDTSTSAITKVLNDKSNFCGLWGDVDKGANFNPNSVKSALLQSFGDEKALKSAYKKYTDAGRKLMYSVADDHIQRFKTERATTGDNIDTLLHTWRATVEASGSDSQKAAFKKIYAPNADGTKRSTYKAAADANTARSAKTLGKLKANDAAVNKPAPAADGSTSTGGKSTPKAPKNGSGDGSTASTGSGNSNACGSSSTKLGKRKRSP</sequence>
<gene>
    <name evidence="4" type="ORF">MYCIT1_LOCUS20349</name>
</gene>
<dbReference type="InterPro" id="IPR005197">
    <property type="entry name" value="Glyco_hydro_71"/>
</dbReference>
<dbReference type="PANTHER" id="PTHR11177">
    <property type="entry name" value="CHITINASE"/>
    <property type="match status" value="1"/>
</dbReference>
<accession>A0AAD2HEG1</accession>
<protein>
    <recommendedName>
        <fullName evidence="3">GH18 domain-containing protein</fullName>
    </recommendedName>
</protein>
<dbReference type="InterPro" id="IPR001223">
    <property type="entry name" value="Glyco_hydro18_cat"/>
</dbReference>
<dbReference type="GO" id="GO:0051118">
    <property type="term" value="F:glucan endo-1,3-alpha-glucosidase activity"/>
    <property type="evidence" value="ECO:0007669"/>
    <property type="project" value="InterPro"/>
</dbReference>
<dbReference type="PROSITE" id="PS51910">
    <property type="entry name" value="GH18_2"/>
    <property type="match status" value="1"/>
</dbReference>
<dbReference type="InterPro" id="IPR011583">
    <property type="entry name" value="Chitinase_II/V-like_cat"/>
</dbReference>
<dbReference type="GO" id="GO:0005975">
    <property type="term" value="P:carbohydrate metabolic process"/>
    <property type="evidence" value="ECO:0007669"/>
    <property type="project" value="InterPro"/>
</dbReference>
<dbReference type="GO" id="GO:0008061">
    <property type="term" value="F:chitin binding"/>
    <property type="evidence" value="ECO:0007669"/>
    <property type="project" value="InterPro"/>
</dbReference>
<evidence type="ECO:0000256" key="1">
    <source>
        <dbReference type="SAM" id="MobiDB-lite"/>
    </source>
</evidence>
<dbReference type="Gene3D" id="3.20.20.80">
    <property type="entry name" value="Glycosidases"/>
    <property type="match status" value="2"/>
</dbReference>
<evidence type="ECO:0000256" key="2">
    <source>
        <dbReference type="SAM" id="SignalP"/>
    </source>
</evidence>
<evidence type="ECO:0000313" key="5">
    <source>
        <dbReference type="Proteomes" id="UP001295794"/>
    </source>
</evidence>
<proteinExistence type="predicted"/>
<dbReference type="CDD" id="cd11577">
    <property type="entry name" value="GH71"/>
    <property type="match status" value="1"/>
</dbReference>
<dbReference type="InterPro" id="IPR050314">
    <property type="entry name" value="Glycosyl_Hydrlase_18"/>
</dbReference>
<dbReference type="EMBL" id="CAVNYO010000399">
    <property type="protein sequence ID" value="CAK5273705.1"/>
    <property type="molecule type" value="Genomic_DNA"/>
</dbReference>
<reference evidence="4" key="1">
    <citation type="submission" date="2023-11" db="EMBL/GenBank/DDBJ databases">
        <authorList>
            <person name="De Vega J J."/>
            <person name="De Vega J J."/>
        </authorList>
    </citation>
    <scope>NUCLEOTIDE SEQUENCE</scope>
</reference>
<comment type="caution">
    <text evidence="4">The sequence shown here is derived from an EMBL/GenBank/DDBJ whole genome shotgun (WGS) entry which is preliminary data.</text>
</comment>
<feature type="signal peptide" evidence="2">
    <location>
        <begin position="1"/>
        <end position="20"/>
    </location>
</feature>
<dbReference type="PANTHER" id="PTHR11177:SF317">
    <property type="entry name" value="CHITINASE 12-RELATED"/>
    <property type="match status" value="1"/>
</dbReference>